<comment type="caution">
    <text evidence="3">The sequence shown here is derived from an EMBL/GenBank/DDBJ whole genome shotgun (WGS) entry which is preliminary data.</text>
</comment>
<evidence type="ECO:0000256" key="2">
    <source>
        <dbReference type="SAM" id="Phobius"/>
    </source>
</evidence>
<dbReference type="AlphaFoldDB" id="A0A9W4WUM6"/>
<sequence length="158" mass="17545">MTSNTSNKSNGNSSPYIGSGGKSSSSSSNSKWVFYYYGANGSRSCGNLCIVTVVFVIISIISVIGCGILRCYGIRRRSRAELAELENNRIDFGEHKSNYYGYNNKTYYNNNSRPPSAYASTSVIPITFPAPIHDAPYNKLKPSRSFDSMDEIIQKKKY</sequence>
<keyword evidence="2" id="KW-0472">Membrane</keyword>
<evidence type="ECO:0000313" key="4">
    <source>
        <dbReference type="Proteomes" id="UP001153678"/>
    </source>
</evidence>
<reference evidence="3" key="1">
    <citation type="submission" date="2022-08" db="EMBL/GenBank/DDBJ databases">
        <authorList>
            <person name="Kallberg Y."/>
            <person name="Tangrot J."/>
            <person name="Rosling A."/>
        </authorList>
    </citation>
    <scope>NUCLEOTIDE SEQUENCE</scope>
    <source>
        <strain evidence="3">Wild A</strain>
    </source>
</reference>
<protein>
    <submittedName>
        <fullName evidence="3">4723_t:CDS:1</fullName>
    </submittedName>
</protein>
<keyword evidence="2" id="KW-0812">Transmembrane</keyword>
<evidence type="ECO:0000256" key="1">
    <source>
        <dbReference type="SAM" id="MobiDB-lite"/>
    </source>
</evidence>
<feature type="transmembrane region" description="Helical" evidence="2">
    <location>
        <begin position="50"/>
        <end position="69"/>
    </location>
</feature>
<dbReference type="EMBL" id="CAMKVN010000182">
    <property type="protein sequence ID" value="CAI2164856.1"/>
    <property type="molecule type" value="Genomic_DNA"/>
</dbReference>
<keyword evidence="4" id="KW-1185">Reference proteome</keyword>
<proteinExistence type="predicted"/>
<accession>A0A9W4WUM6</accession>
<evidence type="ECO:0000313" key="3">
    <source>
        <dbReference type="EMBL" id="CAI2164856.1"/>
    </source>
</evidence>
<organism evidence="3 4">
    <name type="scientific">Funneliformis geosporum</name>
    <dbReference type="NCBI Taxonomy" id="1117311"/>
    <lineage>
        <taxon>Eukaryota</taxon>
        <taxon>Fungi</taxon>
        <taxon>Fungi incertae sedis</taxon>
        <taxon>Mucoromycota</taxon>
        <taxon>Glomeromycotina</taxon>
        <taxon>Glomeromycetes</taxon>
        <taxon>Glomerales</taxon>
        <taxon>Glomeraceae</taxon>
        <taxon>Funneliformis</taxon>
    </lineage>
</organism>
<dbReference type="Proteomes" id="UP001153678">
    <property type="component" value="Unassembled WGS sequence"/>
</dbReference>
<gene>
    <name evidence="3" type="ORF">FWILDA_LOCUS1777</name>
</gene>
<name>A0A9W4WUM6_9GLOM</name>
<keyword evidence="2" id="KW-1133">Transmembrane helix</keyword>
<feature type="region of interest" description="Disordered" evidence="1">
    <location>
        <begin position="1"/>
        <end position="28"/>
    </location>
</feature>